<proteinExistence type="predicted"/>
<dbReference type="AlphaFoldDB" id="U2NLW6"/>
<dbReference type="Gene3D" id="3.80.10.10">
    <property type="entry name" value="Ribonuclease Inhibitor"/>
    <property type="match status" value="1"/>
</dbReference>
<comment type="caution">
    <text evidence="1">The sequence shown here is derived from an EMBL/GenBank/DDBJ whole genome shotgun (WGS) entry which is preliminary data.</text>
</comment>
<accession>U2NLW6</accession>
<organism evidence="1 2">
    <name type="scientific">Segatella baroniae F0067</name>
    <dbReference type="NCBI Taxonomy" id="1115809"/>
    <lineage>
        <taxon>Bacteria</taxon>
        <taxon>Pseudomonadati</taxon>
        <taxon>Bacteroidota</taxon>
        <taxon>Bacteroidia</taxon>
        <taxon>Bacteroidales</taxon>
        <taxon>Prevotellaceae</taxon>
        <taxon>Segatella</taxon>
    </lineage>
</organism>
<dbReference type="RefSeq" id="WP_021589876.1">
    <property type="nucleotide sequence ID" value="NZ_AWEY01000029.1"/>
</dbReference>
<dbReference type="Proteomes" id="UP000016648">
    <property type="component" value="Unassembled WGS sequence"/>
</dbReference>
<reference evidence="1 2" key="1">
    <citation type="submission" date="2013-08" db="EMBL/GenBank/DDBJ databases">
        <authorList>
            <person name="Durkin A.S."/>
            <person name="Haft D.R."/>
            <person name="McCorrison J."/>
            <person name="Torralba M."/>
            <person name="Gillis M."/>
            <person name="Haft D.H."/>
            <person name="Methe B."/>
            <person name="Sutton G."/>
            <person name="Nelson K.E."/>
        </authorList>
    </citation>
    <scope>NUCLEOTIDE SEQUENCE [LARGE SCALE GENOMIC DNA]</scope>
    <source>
        <strain evidence="1 2">F0067</strain>
    </source>
</reference>
<dbReference type="InterPro" id="IPR032675">
    <property type="entry name" value="LRR_dom_sf"/>
</dbReference>
<keyword evidence="2" id="KW-1185">Reference proteome</keyword>
<dbReference type="SUPFAM" id="SSF52047">
    <property type="entry name" value="RNI-like"/>
    <property type="match status" value="1"/>
</dbReference>
<evidence type="ECO:0000313" key="1">
    <source>
        <dbReference type="EMBL" id="ERK39060.1"/>
    </source>
</evidence>
<dbReference type="PROSITE" id="PS51257">
    <property type="entry name" value="PROKAR_LIPOPROTEIN"/>
    <property type="match status" value="1"/>
</dbReference>
<dbReference type="PATRIC" id="fig|1115809.3.peg.1604"/>
<dbReference type="EMBL" id="AWEY01000029">
    <property type="protein sequence ID" value="ERK39060.1"/>
    <property type="molecule type" value="Genomic_DNA"/>
</dbReference>
<sequence length="490" mass="54979">MKIKDSFLPLLLLFCVLGFTSCSDNDGPGYSASALKNAELMTILKSKGYTFDQEGKLELNDLANNTTSLDLSGTKIADFTGLDILPNLKEVKISNNGYGPSFDFAKLPAQITGVDLTGNEIFDYANLIDVKVEENGDETITDRHSLTKLYLPAEAKYDMKTLVRFYRQHKNDVDAGKLDMKMADAKGNLQAYNTLREIPDAFLLAYFKETFPSIMASDGKHVDLSKRLDNKDKTADFQIYVEKAKDPHPKSVEGVQYILSNPYWEGNNFMLNIPEKVELPYLEIADKLQQLFLLRVDVTHGINFEGAKSLCRVMLQSVAKMSEVDLSKSSLFGQRGASTELSEMGGTIIALVDCPDLTTVTFPQKEVLRAAQMEFVQLPKLSSIDLLHFTGVGTLDLGNLNAACKLTYPAALKEWFDYGGYLPNDQLHTDFACTEDIFNHQETKDFIKKFYKESTPKRLRCSSQYLYADNSGLNIRGISWKRSTYLDLIK</sequence>
<keyword evidence="1" id="KW-0449">Lipoprotein</keyword>
<evidence type="ECO:0000313" key="2">
    <source>
        <dbReference type="Proteomes" id="UP000016648"/>
    </source>
</evidence>
<protein>
    <submittedName>
        <fullName evidence="1">Putative lipoprotein</fullName>
    </submittedName>
</protein>
<gene>
    <name evidence="1" type="ORF">HMPREF9135_1221</name>
</gene>
<name>U2NLW6_9BACT</name>